<reference evidence="10 11" key="1">
    <citation type="journal article" date="2019" name="Nat. Med.">
        <title>A library of human gut bacterial isolates paired with longitudinal multiomics data enables mechanistic microbiome research.</title>
        <authorList>
            <person name="Poyet M."/>
            <person name="Groussin M."/>
            <person name="Gibbons S.M."/>
            <person name="Avila-Pacheco J."/>
            <person name="Jiang X."/>
            <person name="Kearney S.M."/>
            <person name="Perrotta A.R."/>
            <person name="Berdy B."/>
            <person name="Zhao S."/>
            <person name="Lieberman T.D."/>
            <person name="Swanson P.K."/>
            <person name="Smith M."/>
            <person name="Roesemann S."/>
            <person name="Alexander J.E."/>
            <person name="Rich S.A."/>
            <person name="Livny J."/>
            <person name="Vlamakis H."/>
            <person name="Clish C."/>
            <person name="Bullock K."/>
            <person name="Deik A."/>
            <person name="Scott J."/>
            <person name="Pierce K.A."/>
            <person name="Xavier R.J."/>
            <person name="Alm E.J."/>
        </authorList>
    </citation>
    <scope>NUCLEOTIDE SEQUENCE [LARGE SCALE GENOMIC DNA]</scope>
    <source>
        <strain evidence="10 11">BIOML-A10</strain>
    </source>
</reference>
<comment type="caution">
    <text evidence="10">The sequence shown here is derived from an EMBL/GenBank/DDBJ whole genome shotgun (WGS) entry which is preliminary data.</text>
</comment>
<dbReference type="AlphaFoldDB" id="A0A7J4XL96"/>
<dbReference type="InterPro" id="IPR051906">
    <property type="entry name" value="TolC-like"/>
</dbReference>
<gene>
    <name evidence="10" type="ORF">F3F73_06705</name>
</gene>
<feature type="coiled-coil region" evidence="8">
    <location>
        <begin position="395"/>
        <end position="422"/>
    </location>
</feature>
<dbReference type="Proteomes" id="UP000422221">
    <property type="component" value="Unassembled WGS sequence"/>
</dbReference>
<comment type="subcellular location">
    <subcellularLocation>
        <location evidence="1">Cell outer membrane</location>
    </subcellularLocation>
</comment>
<keyword evidence="3" id="KW-0813">Transport</keyword>
<keyword evidence="7" id="KW-0998">Cell outer membrane</keyword>
<feature type="signal peptide" evidence="9">
    <location>
        <begin position="1"/>
        <end position="22"/>
    </location>
</feature>
<dbReference type="InterPro" id="IPR003423">
    <property type="entry name" value="OMP_efflux"/>
</dbReference>
<feature type="coiled-coil region" evidence="8">
    <location>
        <begin position="234"/>
        <end position="261"/>
    </location>
</feature>
<evidence type="ECO:0000256" key="4">
    <source>
        <dbReference type="ARBA" id="ARBA00022452"/>
    </source>
</evidence>
<dbReference type="Gene3D" id="1.20.1600.10">
    <property type="entry name" value="Outer membrane efflux proteins (OEP)"/>
    <property type="match status" value="1"/>
</dbReference>
<dbReference type="SUPFAM" id="SSF56954">
    <property type="entry name" value="Outer membrane efflux proteins (OEP)"/>
    <property type="match status" value="1"/>
</dbReference>
<dbReference type="Pfam" id="PF02321">
    <property type="entry name" value="OEP"/>
    <property type="match status" value="1"/>
</dbReference>
<evidence type="ECO:0000313" key="11">
    <source>
        <dbReference type="Proteomes" id="UP000422221"/>
    </source>
</evidence>
<dbReference type="GO" id="GO:1990281">
    <property type="term" value="C:efflux pump complex"/>
    <property type="evidence" value="ECO:0007669"/>
    <property type="project" value="TreeGrafter"/>
</dbReference>
<dbReference type="GO" id="GO:0015562">
    <property type="term" value="F:efflux transmembrane transporter activity"/>
    <property type="evidence" value="ECO:0007669"/>
    <property type="project" value="InterPro"/>
</dbReference>
<feature type="chain" id="PRO_5029474741" evidence="9">
    <location>
        <begin position="23"/>
        <end position="496"/>
    </location>
</feature>
<dbReference type="GO" id="GO:0009279">
    <property type="term" value="C:cell outer membrane"/>
    <property type="evidence" value="ECO:0007669"/>
    <property type="project" value="UniProtKB-SubCell"/>
</dbReference>
<evidence type="ECO:0000256" key="9">
    <source>
        <dbReference type="SAM" id="SignalP"/>
    </source>
</evidence>
<dbReference type="EMBL" id="VWMK01000005">
    <property type="protein sequence ID" value="KAA3767415.1"/>
    <property type="molecule type" value="Genomic_DNA"/>
</dbReference>
<evidence type="ECO:0000256" key="2">
    <source>
        <dbReference type="ARBA" id="ARBA00007613"/>
    </source>
</evidence>
<evidence type="ECO:0000256" key="6">
    <source>
        <dbReference type="ARBA" id="ARBA00023136"/>
    </source>
</evidence>
<dbReference type="PANTHER" id="PTHR30026:SF5">
    <property type="entry name" value="ABC-TYPE EFFLUX SYSTEM SECRETIN COMPONENT"/>
    <property type="match status" value="1"/>
</dbReference>
<name>A0A7J4XL96_9BACE</name>
<dbReference type="PANTHER" id="PTHR30026">
    <property type="entry name" value="OUTER MEMBRANE PROTEIN TOLC"/>
    <property type="match status" value="1"/>
</dbReference>
<keyword evidence="5" id="KW-0812">Transmembrane</keyword>
<evidence type="ECO:0000313" key="10">
    <source>
        <dbReference type="EMBL" id="KAA3767415.1"/>
    </source>
</evidence>
<keyword evidence="8" id="KW-0175">Coiled coil</keyword>
<keyword evidence="4" id="KW-1134">Transmembrane beta strand</keyword>
<evidence type="ECO:0000256" key="5">
    <source>
        <dbReference type="ARBA" id="ARBA00022692"/>
    </source>
</evidence>
<comment type="similarity">
    <text evidence="2">Belongs to the outer membrane factor (OMF) (TC 1.B.17) family.</text>
</comment>
<evidence type="ECO:0000256" key="7">
    <source>
        <dbReference type="ARBA" id="ARBA00023237"/>
    </source>
</evidence>
<sequence length="496" mass="55145">MNLNQRILFILLSVSLSMPVMMAQGAYNTTQKAIPDGKQSLSFEEALELLHTGNQSLKIADKGVEIAKSEKGKLNAFWYPSVQSTGAFVHMSEKIEVKQPLSQFTDPAKDFVHSIIPDDQIISGILDQIGANTLIFPLAPRNLTTVDVTAEWVLFAGGKRFHASKIGNTMVDLARETRGQVDAAQRTLLAESYYGLRLAQQVVAVREETYNGLTKHYENALKLEATGMIDKAARLFAQVNMDEAKRELEAARKEETVVQNTLKTLLNMEGENGNIAPSSPLFINDSLPPKMEFILAVNTSNYLVNQLNLQEHIAKQQVKIDRSGYMPNIALFGKQTLYSHGIQSNLLPRTMVGVGFTWNLFDGLEREKRIRQSKLTSQTLALGQAKAKDDLAIGVDKLYSQMQQAQDNVRALNTTIELSEELVRMRKKAFTEGMATSTEVIDAETMLSKVKVARLAAYYEYDVALMNLLALCGTPEQFSRYASTVPTSLPLPEDMK</sequence>
<organism evidence="10 11">
    <name type="scientific">Bacteroides salyersiae</name>
    <dbReference type="NCBI Taxonomy" id="291644"/>
    <lineage>
        <taxon>Bacteria</taxon>
        <taxon>Pseudomonadati</taxon>
        <taxon>Bacteroidota</taxon>
        <taxon>Bacteroidia</taxon>
        <taxon>Bacteroidales</taxon>
        <taxon>Bacteroidaceae</taxon>
        <taxon>Bacteroides</taxon>
    </lineage>
</organism>
<proteinExistence type="inferred from homology"/>
<evidence type="ECO:0000256" key="8">
    <source>
        <dbReference type="SAM" id="Coils"/>
    </source>
</evidence>
<dbReference type="GO" id="GO:0015288">
    <property type="term" value="F:porin activity"/>
    <property type="evidence" value="ECO:0007669"/>
    <property type="project" value="TreeGrafter"/>
</dbReference>
<accession>A0A7J4XL96</accession>
<evidence type="ECO:0000256" key="3">
    <source>
        <dbReference type="ARBA" id="ARBA00022448"/>
    </source>
</evidence>
<protein>
    <submittedName>
        <fullName evidence="10">TolC family protein</fullName>
    </submittedName>
</protein>
<keyword evidence="9" id="KW-0732">Signal</keyword>
<keyword evidence="6" id="KW-0472">Membrane</keyword>
<evidence type="ECO:0000256" key="1">
    <source>
        <dbReference type="ARBA" id="ARBA00004442"/>
    </source>
</evidence>